<organism evidence="2 3">
    <name type="scientific">Dellaglioa algida</name>
    <dbReference type="NCBI Taxonomy" id="105612"/>
    <lineage>
        <taxon>Bacteria</taxon>
        <taxon>Bacillati</taxon>
        <taxon>Bacillota</taxon>
        <taxon>Bacilli</taxon>
        <taxon>Lactobacillales</taxon>
        <taxon>Lactobacillaceae</taxon>
        <taxon>Dellaglioa</taxon>
    </lineage>
</organism>
<accession>A0A5C6M9C3</accession>
<feature type="transmembrane region" description="Helical" evidence="1">
    <location>
        <begin position="12"/>
        <end position="35"/>
    </location>
</feature>
<evidence type="ECO:0000313" key="3">
    <source>
        <dbReference type="Proteomes" id="UP000321659"/>
    </source>
</evidence>
<evidence type="ECO:0000256" key="1">
    <source>
        <dbReference type="SAM" id="Phobius"/>
    </source>
</evidence>
<dbReference type="RefSeq" id="WP_083478941.1">
    <property type="nucleotide sequence ID" value="NZ_CBCRTS010000002.1"/>
</dbReference>
<protein>
    <submittedName>
        <fullName evidence="2">DUF4044 domain-containing protein</fullName>
    </submittedName>
</protein>
<dbReference type="EMBL" id="SRRQ01000009">
    <property type="protein sequence ID" value="TWW10675.1"/>
    <property type="molecule type" value="Genomic_DNA"/>
</dbReference>
<keyword evidence="1" id="KW-1133">Transmembrane helix</keyword>
<reference evidence="2 3" key="1">
    <citation type="submission" date="2019-04" db="EMBL/GenBank/DDBJ databases">
        <title>In vitro growth and metabolic characteristics of meat-borne Lactobacillus algidus strains.</title>
        <authorList>
            <person name="Sade E."/>
            <person name="Per J."/>
            <person name="Tytti H."/>
            <person name="Johanna B.K."/>
        </authorList>
    </citation>
    <scope>NUCLEOTIDE SEQUENCE [LARGE SCALE GENOMIC DNA]</scope>
    <source>
        <strain evidence="2 3">LTS37-1</strain>
    </source>
</reference>
<dbReference type="Proteomes" id="UP000321659">
    <property type="component" value="Unassembled WGS sequence"/>
</dbReference>
<proteinExistence type="predicted"/>
<gene>
    <name evidence="2" type="ORF">LABALGLTS371_11730</name>
</gene>
<dbReference type="GeneID" id="83548439"/>
<name>A0A5C6M9C3_9LACO</name>
<keyword evidence="1" id="KW-0812">Transmembrane</keyword>
<keyword evidence="1" id="KW-0472">Membrane</keyword>
<dbReference type="AlphaFoldDB" id="A0A5C6M9C3"/>
<dbReference type="Pfam" id="PF13253">
    <property type="entry name" value="DUF4044"/>
    <property type="match status" value="1"/>
</dbReference>
<comment type="caution">
    <text evidence="2">The sequence shown here is derived from an EMBL/GenBank/DDBJ whole genome shotgun (WGS) entry which is preliminary data.</text>
</comment>
<dbReference type="InterPro" id="IPR025270">
    <property type="entry name" value="DUF4044"/>
</dbReference>
<evidence type="ECO:0000313" key="2">
    <source>
        <dbReference type="EMBL" id="TWW10675.1"/>
    </source>
</evidence>
<sequence>MKKQKSTFQKITMVVVWLMILVTIGGVVLTAVMSIA</sequence>